<sequence length="352" mass="39487">MRQTEWRLGMIGAGSISEAHMKAMGQERRVRLCAVADLHEEAARKRAESYGCSTVYRDYRKMLEQEQLDAVVLCLPNHLHEQVAVQAMDAGCHVLCEKPLSTDAASARRMERHARFTGRTLMVAQNNRFRADSRLLKHLITHQRLGEVYHAKAGWIRRNGIPGWGSWFTNREQAGGGPLIDIGVHMLDLTLWLLNFPRPVSVFGQTYNRFGPSKKGQSSWGTVVKEGRFDVEDSAVALIRFESGLTLALDASWASHIAEDRAYVDLWGGEGGAALDLNRHHLRLFHEEAGVPVDSEMTPPPQDDRSTLLSHWIGVMEGIEEPICTAEQGIEVLRILDAIYESSRTGQLVRLD</sequence>
<dbReference type="PANTHER" id="PTHR43377">
    <property type="entry name" value="BILIVERDIN REDUCTASE A"/>
    <property type="match status" value="1"/>
</dbReference>
<reference evidence="3 4" key="1">
    <citation type="submission" date="2023-07" db="EMBL/GenBank/DDBJ databases">
        <title>Genomic Encyclopedia of Type Strains, Phase IV (KMG-IV): sequencing the most valuable type-strain genomes for metagenomic binning, comparative biology and taxonomic classification.</title>
        <authorList>
            <person name="Goeker M."/>
        </authorList>
    </citation>
    <scope>NUCLEOTIDE SEQUENCE [LARGE SCALE GENOMIC DNA]</scope>
    <source>
        <strain evidence="3 4">DSM 45903</strain>
    </source>
</reference>
<dbReference type="InterPro" id="IPR000683">
    <property type="entry name" value="Gfo/Idh/MocA-like_OxRdtase_N"/>
</dbReference>
<proteinExistence type="predicted"/>
<dbReference type="SUPFAM" id="SSF51735">
    <property type="entry name" value="NAD(P)-binding Rossmann-fold domains"/>
    <property type="match status" value="1"/>
</dbReference>
<dbReference type="InterPro" id="IPR036291">
    <property type="entry name" value="NAD(P)-bd_dom_sf"/>
</dbReference>
<dbReference type="PANTHER" id="PTHR43377:SF1">
    <property type="entry name" value="BILIVERDIN REDUCTASE A"/>
    <property type="match status" value="1"/>
</dbReference>
<dbReference type="InterPro" id="IPR055170">
    <property type="entry name" value="GFO_IDH_MocA-like_dom"/>
</dbReference>
<feature type="domain" description="Gfo/Idh/MocA-like oxidoreductase N-terminal" evidence="1">
    <location>
        <begin position="7"/>
        <end position="124"/>
    </location>
</feature>
<evidence type="ECO:0000313" key="4">
    <source>
        <dbReference type="Proteomes" id="UP001185012"/>
    </source>
</evidence>
<dbReference type="Pfam" id="PF22725">
    <property type="entry name" value="GFO_IDH_MocA_C3"/>
    <property type="match status" value="1"/>
</dbReference>
<dbReference type="SUPFAM" id="SSF55347">
    <property type="entry name" value="Glyceraldehyde-3-phosphate dehydrogenase-like, C-terminal domain"/>
    <property type="match status" value="1"/>
</dbReference>
<organism evidence="3 4">
    <name type="scientific">Desmospora profundinema</name>
    <dbReference type="NCBI Taxonomy" id="1571184"/>
    <lineage>
        <taxon>Bacteria</taxon>
        <taxon>Bacillati</taxon>
        <taxon>Bacillota</taxon>
        <taxon>Bacilli</taxon>
        <taxon>Bacillales</taxon>
        <taxon>Thermoactinomycetaceae</taxon>
        <taxon>Desmospora</taxon>
    </lineage>
</organism>
<dbReference type="RefSeq" id="WP_309868492.1">
    <property type="nucleotide sequence ID" value="NZ_JAVDQG010000009.1"/>
</dbReference>
<keyword evidence="4" id="KW-1185">Reference proteome</keyword>
<protein>
    <submittedName>
        <fullName evidence="3">Dehydrogenase</fullName>
    </submittedName>
</protein>
<gene>
    <name evidence="3" type="ORF">JOE21_003468</name>
</gene>
<accession>A0ABU1IRU4</accession>
<dbReference type="Gene3D" id="3.30.360.10">
    <property type="entry name" value="Dihydrodipicolinate Reductase, domain 2"/>
    <property type="match status" value="1"/>
</dbReference>
<dbReference type="Gene3D" id="3.40.50.720">
    <property type="entry name" value="NAD(P)-binding Rossmann-like Domain"/>
    <property type="match status" value="1"/>
</dbReference>
<evidence type="ECO:0000313" key="3">
    <source>
        <dbReference type="EMBL" id="MDR6227453.1"/>
    </source>
</evidence>
<evidence type="ECO:0000259" key="2">
    <source>
        <dbReference type="Pfam" id="PF22725"/>
    </source>
</evidence>
<dbReference type="EMBL" id="JAVDQG010000009">
    <property type="protein sequence ID" value="MDR6227453.1"/>
    <property type="molecule type" value="Genomic_DNA"/>
</dbReference>
<dbReference type="Pfam" id="PF01408">
    <property type="entry name" value="GFO_IDH_MocA"/>
    <property type="match status" value="1"/>
</dbReference>
<comment type="caution">
    <text evidence="3">The sequence shown here is derived from an EMBL/GenBank/DDBJ whole genome shotgun (WGS) entry which is preliminary data.</text>
</comment>
<feature type="domain" description="GFO/IDH/MocA-like oxidoreductase" evidence="2">
    <location>
        <begin position="134"/>
        <end position="264"/>
    </location>
</feature>
<evidence type="ECO:0000259" key="1">
    <source>
        <dbReference type="Pfam" id="PF01408"/>
    </source>
</evidence>
<name>A0ABU1IRU4_9BACL</name>
<dbReference type="Proteomes" id="UP001185012">
    <property type="component" value="Unassembled WGS sequence"/>
</dbReference>
<dbReference type="InterPro" id="IPR051450">
    <property type="entry name" value="Gfo/Idh/MocA_Oxidoreductases"/>
</dbReference>